<protein>
    <submittedName>
        <fullName evidence="1">Uncharacterized protein</fullName>
    </submittedName>
</protein>
<proteinExistence type="predicted"/>
<name>A0ABP8TYN0_9ACTN</name>
<dbReference type="EMBL" id="BAABHK010000001">
    <property type="protein sequence ID" value="GAA4619692.1"/>
    <property type="molecule type" value="Genomic_DNA"/>
</dbReference>
<reference evidence="2" key="1">
    <citation type="journal article" date="2019" name="Int. J. Syst. Evol. Microbiol.">
        <title>The Global Catalogue of Microorganisms (GCM) 10K type strain sequencing project: providing services to taxonomists for standard genome sequencing and annotation.</title>
        <authorList>
            <consortium name="The Broad Institute Genomics Platform"/>
            <consortium name="The Broad Institute Genome Sequencing Center for Infectious Disease"/>
            <person name="Wu L."/>
            <person name="Ma J."/>
        </authorList>
    </citation>
    <scope>NUCLEOTIDE SEQUENCE [LARGE SCALE GENOMIC DNA]</scope>
    <source>
        <strain evidence="2">JCM 17939</strain>
    </source>
</reference>
<keyword evidence="2" id="KW-1185">Reference proteome</keyword>
<accession>A0ABP8TYN0</accession>
<evidence type="ECO:0000313" key="2">
    <source>
        <dbReference type="Proteomes" id="UP001501442"/>
    </source>
</evidence>
<sequence length="99" mass="11005">MSVTDTANEPHDAEPYLRTLGARLRAFGWQEELTLPQGGSPYLCVINPTAPVLNEEITAAPTVPGLWWFWWSWGERIACVENLDLVIARIATVLRAGGR</sequence>
<comment type="caution">
    <text evidence="1">The sequence shown here is derived from an EMBL/GenBank/DDBJ whole genome shotgun (WGS) entry which is preliminary data.</text>
</comment>
<organism evidence="1 2">
    <name type="scientific">Actinoallomurus vinaceus</name>
    <dbReference type="NCBI Taxonomy" id="1080074"/>
    <lineage>
        <taxon>Bacteria</taxon>
        <taxon>Bacillati</taxon>
        <taxon>Actinomycetota</taxon>
        <taxon>Actinomycetes</taxon>
        <taxon>Streptosporangiales</taxon>
        <taxon>Thermomonosporaceae</taxon>
        <taxon>Actinoallomurus</taxon>
    </lineage>
</organism>
<dbReference type="Proteomes" id="UP001501442">
    <property type="component" value="Unassembled WGS sequence"/>
</dbReference>
<dbReference type="RefSeq" id="WP_345428092.1">
    <property type="nucleotide sequence ID" value="NZ_BAABHK010000001.1"/>
</dbReference>
<evidence type="ECO:0000313" key="1">
    <source>
        <dbReference type="EMBL" id="GAA4619692.1"/>
    </source>
</evidence>
<gene>
    <name evidence="1" type="ORF">GCM10023196_000700</name>
</gene>